<dbReference type="InterPro" id="IPR050825">
    <property type="entry name" value="RBM42_RBP45_47-like"/>
</dbReference>
<proteinExistence type="predicted"/>
<dbReference type="CDD" id="cd12611">
    <property type="entry name" value="RRM1_NGR1_NAM8_like"/>
    <property type="match status" value="1"/>
</dbReference>
<dbReference type="InterPro" id="IPR012677">
    <property type="entry name" value="Nucleotide-bd_a/b_plait_sf"/>
</dbReference>
<feature type="compositionally biased region" description="Low complexity" evidence="4">
    <location>
        <begin position="329"/>
        <end position="345"/>
    </location>
</feature>
<reference evidence="7" key="1">
    <citation type="journal article" date="2015" name="J. Biotechnol.">
        <title>The structure of the Cyberlindnera jadinii genome and its relation to Candida utilis analyzed by the occurrence of single nucleotide polymorphisms.</title>
        <authorList>
            <person name="Rupp O."/>
            <person name="Brinkrolf K."/>
            <person name="Buerth C."/>
            <person name="Kunigo M."/>
            <person name="Schneider J."/>
            <person name="Jaenicke S."/>
            <person name="Goesmann A."/>
            <person name="Puehler A."/>
            <person name="Jaeger K.-E."/>
            <person name="Ernst J.F."/>
        </authorList>
    </citation>
    <scope>NUCLEOTIDE SEQUENCE [LARGE SCALE GENOMIC DNA]</scope>
    <source>
        <strain evidence="7">ATCC 18201 / CBS 1600 / BCRC 20928 / JCM 3617 / NBRC 0987 / NRRL Y-1542</strain>
    </source>
</reference>
<dbReference type="GO" id="GO:0005829">
    <property type="term" value="C:cytosol"/>
    <property type="evidence" value="ECO:0007669"/>
    <property type="project" value="TreeGrafter"/>
</dbReference>
<dbReference type="SUPFAM" id="SSF54928">
    <property type="entry name" value="RNA-binding domain, RBD"/>
    <property type="match status" value="3"/>
</dbReference>
<evidence type="ECO:0000256" key="4">
    <source>
        <dbReference type="SAM" id="MobiDB-lite"/>
    </source>
</evidence>
<feature type="compositionally biased region" description="Low complexity" evidence="4">
    <location>
        <begin position="79"/>
        <end position="89"/>
    </location>
</feature>
<evidence type="ECO:0000256" key="1">
    <source>
        <dbReference type="ARBA" id="ARBA00022737"/>
    </source>
</evidence>
<feature type="region of interest" description="Disordered" evidence="4">
    <location>
        <begin position="329"/>
        <end position="353"/>
    </location>
</feature>
<keyword evidence="2 3" id="KW-0694">RNA-binding</keyword>
<dbReference type="PANTHER" id="PTHR47640:SF10">
    <property type="entry name" value="TRNA SELENOCYSTEINE 1-ASSOCIATED PROTEIN 1-RELATED"/>
    <property type="match status" value="1"/>
</dbReference>
<dbReference type="InterPro" id="IPR035979">
    <property type="entry name" value="RBD_domain_sf"/>
</dbReference>
<evidence type="ECO:0000313" key="6">
    <source>
        <dbReference type="EMBL" id="CEP22334.1"/>
    </source>
</evidence>
<organism evidence="6 7">
    <name type="scientific">Cyberlindnera jadinii (strain ATCC 18201 / CBS 1600 / BCRC 20928 / JCM 3617 / NBRC 0987 / NRRL Y-1542)</name>
    <name type="common">Torula yeast</name>
    <name type="synonym">Candida utilis</name>
    <dbReference type="NCBI Taxonomy" id="983966"/>
    <lineage>
        <taxon>Eukaryota</taxon>
        <taxon>Fungi</taxon>
        <taxon>Dikarya</taxon>
        <taxon>Ascomycota</taxon>
        <taxon>Saccharomycotina</taxon>
        <taxon>Saccharomycetes</taxon>
        <taxon>Phaffomycetales</taxon>
        <taxon>Phaffomycetaceae</taxon>
        <taxon>Cyberlindnera</taxon>
    </lineage>
</organism>
<feature type="region of interest" description="Disordered" evidence="4">
    <location>
        <begin position="1"/>
        <end position="96"/>
    </location>
</feature>
<sequence length="590" mass="63966">MSSTSATFENNFEESPSQSAGAIDAAPSTTDQQQQQQNPPQAQQQGSQPSSTLEISNQPMAQLAGQDYMAPLPIPNPPSATASTSSSPPKTLWMGDLDPWSDEEAIVNLWESLGKRVLVKLIKAKRGTPAANLNTGHAGYCFVEFESYDDAKSVLALNGSQIPNTNRLFRLNWASGATLTSPIPQSPEYSLFVGDLSPSTTEAHLLALFQTHFKSVKTVRVMTDPITGTSRCFGFVRFSDEEERRRALTEMSGVWCAGRPLRVALATPRAQPAAHTVLQNGTAIPGSFQGAQQFSQFPGQQPPQQTNDIMMMQYQQVPPPSMVYYPQDTSSQQVHIQQQNQSQAQPPIPQQQVGPMNAGIQAVPYADPNNTTVFVGGLAAGVTEQTLAALFQPFGNIIHIKIPQNKGCGFIRFENREDAVNAINAMQGFSIGGSRIRLSWGRQQNQQRMQMAAMAAVMQGGAPPPQLAMAQGAHQQQLASNVPPMTAFSQPMMAPPVPAMNNMYYLATNDPKSPYDPSIYQIQEPHLHSQQKPNQSFTTQNYEEAHTDNGSGEVDGNSNGNGNSNENVDGVSKLQEMYNAAVAGKLDSLN</sequence>
<dbReference type="PANTHER" id="PTHR47640">
    <property type="entry name" value="TRNA SELENOCYSTEINE 1-ASSOCIATED PROTEIN 1-RELATED-RELATED"/>
    <property type="match status" value="1"/>
</dbReference>
<dbReference type="AlphaFoldDB" id="A0A0H5CCJ1"/>
<evidence type="ECO:0000259" key="5">
    <source>
        <dbReference type="PROSITE" id="PS50102"/>
    </source>
</evidence>
<evidence type="ECO:0000256" key="3">
    <source>
        <dbReference type="PROSITE-ProRule" id="PRU00176"/>
    </source>
</evidence>
<feature type="region of interest" description="Disordered" evidence="4">
    <location>
        <begin position="542"/>
        <end position="569"/>
    </location>
</feature>
<dbReference type="Proteomes" id="UP000038830">
    <property type="component" value="Unassembled WGS sequence"/>
</dbReference>
<dbReference type="EMBL" id="CDQK01000003">
    <property type="protein sequence ID" value="CEP22334.1"/>
    <property type="molecule type" value="Genomic_DNA"/>
</dbReference>
<accession>A0A0H5CCJ1</accession>
<evidence type="ECO:0000313" key="7">
    <source>
        <dbReference type="Proteomes" id="UP000038830"/>
    </source>
</evidence>
<dbReference type="Gene3D" id="3.30.70.330">
    <property type="match status" value="3"/>
</dbReference>
<evidence type="ECO:0000256" key="2">
    <source>
        <dbReference type="ARBA" id="ARBA00022884"/>
    </source>
</evidence>
<feature type="compositionally biased region" description="Low complexity" evidence="4">
    <location>
        <begin position="25"/>
        <end position="52"/>
    </location>
</feature>
<name>A0A0H5CCJ1_CYBJN</name>
<dbReference type="InterPro" id="IPR000504">
    <property type="entry name" value="RRM_dom"/>
</dbReference>
<feature type="domain" description="RRM" evidence="5">
    <location>
        <begin position="90"/>
        <end position="176"/>
    </location>
</feature>
<dbReference type="GO" id="GO:0003729">
    <property type="term" value="F:mRNA binding"/>
    <property type="evidence" value="ECO:0007669"/>
    <property type="project" value="InterPro"/>
</dbReference>
<dbReference type="PROSITE" id="PS50102">
    <property type="entry name" value="RRM"/>
    <property type="match status" value="3"/>
</dbReference>
<dbReference type="Pfam" id="PF00076">
    <property type="entry name" value="RRM_1"/>
    <property type="match status" value="3"/>
</dbReference>
<dbReference type="SMART" id="SM00360">
    <property type="entry name" value="RRM"/>
    <property type="match status" value="3"/>
</dbReference>
<feature type="domain" description="RRM" evidence="5">
    <location>
        <begin position="189"/>
        <end position="268"/>
    </location>
</feature>
<protein>
    <submittedName>
        <fullName evidence="6">NGR1 protein</fullName>
    </submittedName>
</protein>
<feature type="compositionally biased region" description="Low complexity" evidence="4">
    <location>
        <begin position="548"/>
        <end position="569"/>
    </location>
</feature>
<gene>
    <name evidence="6" type="primary">NGR1</name>
    <name evidence="6" type="ORF">BN1211_2673</name>
</gene>
<feature type="domain" description="RRM" evidence="5">
    <location>
        <begin position="371"/>
        <end position="443"/>
    </location>
</feature>
<keyword evidence="1" id="KW-0677">Repeat</keyword>
<feature type="compositionally biased region" description="Polar residues" evidence="4">
    <location>
        <begin position="1"/>
        <end position="20"/>
    </location>
</feature>